<dbReference type="InterPro" id="IPR000504">
    <property type="entry name" value="RRM_dom"/>
</dbReference>
<keyword evidence="1" id="KW-0694">RNA-binding</keyword>
<feature type="compositionally biased region" description="Basic residues" evidence="2">
    <location>
        <begin position="345"/>
        <end position="357"/>
    </location>
</feature>
<sequence length="445" mass="51142">MVNCQAARGKRRRSGPLEDQGSPKKPRHDESEAVDGTSLGSEVENKNENTKKRVALRTPSSPLTHLFVTRDEDGTPQAAYVDVIKAIGLTEQEWLKAASLQSRAVESISNITDIFRIEKSQEGKLMLKYKPVDWNKEECTVYLDNLPEGCTSEKISRIARKFGTVVEVRLPRSSSRKVHSPYGLLEVGRHPRSFAFVQFTEPAACDSMCSAFAHNFPSCEKKKKSESLVPLLQRLLMRIRILSKRHRRRTYAQNLLLMKLRREQAAIIKKERTANKRTCRLSRSVEHGTNSVSMDQEEGKIPHNNHNDGQHNTCPECGDSGSRRPSFVKRKRLKAHSSKSLIKTSNRKKRKRRRRRKAEVGPHTIVGSVSDYFSRIQVLPFARYLELRREYVTLRRQSDYRAKESAKQDTRFSEFSSFMNGVKLTRQLDSYRDSLWETHAAELEE</sequence>
<accession>A0AAD5N0N6</accession>
<protein>
    <recommendedName>
        <fullName evidence="3">RRM domain-containing protein</fullName>
    </recommendedName>
</protein>
<evidence type="ECO:0000313" key="5">
    <source>
        <dbReference type="Proteomes" id="UP001196413"/>
    </source>
</evidence>
<feature type="compositionally biased region" description="Basic residues" evidence="2">
    <location>
        <begin position="326"/>
        <end position="337"/>
    </location>
</feature>
<reference evidence="4" key="1">
    <citation type="submission" date="2021-06" db="EMBL/GenBank/DDBJ databases">
        <title>Parelaphostrongylus tenuis whole genome reference sequence.</title>
        <authorList>
            <person name="Garwood T.J."/>
            <person name="Larsen P.A."/>
            <person name="Fountain-Jones N.M."/>
            <person name="Garbe J.R."/>
            <person name="Macchietto M.G."/>
            <person name="Kania S.A."/>
            <person name="Gerhold R.W."/>
            <person name="Richards J.E."/>
            <person name="Wolf T.M."/>
        </authorList>
    </citation>
    <scope>NUCLEOTIDE SEQUENCE</scope>
    <source>
        <strain evidence="4">MNPRO001-30</strain>
        <tissue evidence="4">Meninges</tissue>
    </source>
</reference>
<evidence type="ECO:0000256" key="1">
    <source>
        <dbReference type="PROSITE-ProRule" id="PRU00176"/>
    </source>
</evidence>
<dbReference type="SUPFAM" id="SSF54928">
    <property type="entry name" value="RNA-binding domain, RBD"/>
    <property type="match status" value="1"/>
</dbReference>
<dbReference type="PROSITE" id="PS50102">
    <property type="entry name" value="RRM"/>
    <property type="match status" value="1"/>
</dbReference>
<evidence type="ECO:0000256" key="2">
    <source>
        <dbReference type="SAM" id="MobiDB-lite"/>
    </source>
</evidence>
<dbReference type="InterPro" id="IPR012677">
    <property type="entry name" value="Nucleotide-bd_a/b_plait_sf"/>
</dbReference>
<dbReference type="Proteomes" id="UP001196413">
    <property type="component" value="Unassembled WGS sequence"/>
</dbReference>
<feature type="compositionally biased region" description="Basic and acidic residues" evidence="2">
    <location>
        <begin position="297"/>
        <end position="309"/>
    </location>
</feature>
<dbReference type="AlphaFoldDB" id="A0AAD5N0N6"/>
<dbReference type="CDD" id="cd00590">
    <property type="entry name" value="RRM_SF"/>
    <property type="match status" value="1"/>
</dbReference>
<feature type="region of interest" description="Disordered" evidence="2">
    <location>
        <begin position="286"/>
        <end position="361"/>
    </location>
</feature>
<feature type="region of interest" description="Disordered" evidence="2">
    <location>
        <begin position="1"/>
        <end position="57"/>
    </location>
</feature>
<dbReference type="EMBL" id="JAHQIW010003178">
    <property type="protein sequence ID" value="KAJ1357556.1"/>
    <property type="molecule type" value="Genomic_DNA"/>
</dbReference>
<name>A0AAD5N0N6_PARTN</name>
<dbReference type="Gene3D" id="3.30.70.330">
    <property type="match status" value="1"/>
</dbReference>
<dbReference type="InterPro" id="IPR035979">
    <property type="entry name" value="RBD_domain_sf"/>
</dbReference>
<organism evidence="4 5">
    <name type="scientific">Parelaphostrongylus tenuis</name>
    <name type="common">Meningeal worm</name>
    <dbReference type="NCBI Taxonomy" id="148309"/>
    <lineage>
        <taxon>Eukaryota</taxon>
        <taxon>Metazoa</taxon>
        <taxon>Ecdysozoa</taxon>
        <taxon>Nematoda</taxon>
        <taxon>Chromadorea</taxon>
        <taxon>Rhabditida</taxon>
        <taxon>Rhabditina</taxon>
        <taxon>Rhabditomorpha</taxon>
        <taxon>Strongyloidea</taxon>
        <taxon>Metastrongylidae</taxon>
        <taxon>Parelaphostrongylus</taxon>
    </lineage>
</organism>
<comment type="caution">
    <text evidence="4">The sequence shown here is derived from an EMBL/GenBank/DDBJ whole genome shotgun (WGS) entry which is preliminary data.</text>
</comment>
<keyword evidence="5" id="KW-1185">Reference proteome</keyword>
<proteinExistence type="predicted"/>
<dbReference type="Pfam" id="PF00076">
    <property type="entry name" value="RRM_1"/>
    <property type="match status" value="1"/>
</dbReference>
<evidence type="ECO:0000259" key="3">
    <source>
        <dbReference type="PROSITE" id="PS50102"/>
    </source>
</evidence>
<dbReference type="GO" id="GO:0003723">
    <property type="term" value="F:RNA binding"/>
    <property type="evidence" value="ECO:0007669"/>
    <property type="project" value="UniProtKB-UniRule"/>
</dbReference>
<evidence type="ECO:0000313" key="4">
    <source>
        <dbReference type="EMBL" id="KAJ1357556.1"/>
    </source>
</evidence>
<dbReference type="SMART" id="SM00360">
    <property type="entry name" value="RRM"/>
    <property type="match status" value="1"/>
</dbReference>
<feature type="domain" description="RRM" evidence="3">
    <location>
        <begin position="139"/>
        <end position="202"/>
    </location>
</feature>
<gene>
    <name evidence="4" type="ORF">KIN20_015730</name>
</gene>